<accession>A0A069PS53</accession>
<evidence type="ECO:0000313" key="3">
    <source>
        <dbReference type="EMBL" id="KDR40111.1"/>
    </source>
</evidence>
<evidence type="ECO:0000313" key="4">
    <source>
        <dbReference type="Proteomes" id="UP000027466"/>
    </source>
</evidence>
<sequence>MALKGLRTSTRWLVSTVIGSVTVAASLALAAQPAANWLSGSSEEATRVDAVQSTQSQRYVQTGAKGDGLTPVSTEVRAVPRAEQSAPIRGAGSIRADITRYNEERSVPRPQGRPTDDTRAPSNANYRN</sequence>
<dbReference type="EMBL" id="JFHC01000046">
    <property type="protein sequence ID" value="KDR40111.1"/>
    <property type="molecule type" value="Genomic_DNA"/>
</dbReference>
<evidence type="ECO:0008006" key="5">
    <source>
        <dbReference type="Google" id="ProtNLM"/>
    </source>
</evidence>
<feature type="compositionally biased region" description="Basic and acidic residues" evidence="1">
    <location>
        <begin position="97"/>
        <end position="107"/>
    </location>
</feature>
<proteinExistence type="predicted"/>
<feature type="chain" id="PRO_5001664671" description="Peptide-binding protein" evidence="2">
    <location>
        <begin position="31"/>
        <end position="128"/>
    </location>
</feature>
<dbReference type="AlphaFoldDB" id="A0A069PS53"/>
<name>A0A069PS53_9BURK</name>
<gene>
    <name evidence="3" type="ORF">BG61_27705</name>
</gene>
<organism evidence="3 4">
    <name type="scientific">Caballeronia glathei</name>
    <dbReference type="NCBI Taxonomy" id="60547"/>
    <lineage>
        <taxon>Bacteria</taxon>
        <taxon>Pseudomonadati</taxon>
        <taxon>Pseudomonadota</taxon>
        <taxon>Betaproteobacteria</taxon>
        <taxon>Burkholderiales</taxon>
        <taxon>Burkholderiaceae</taxon>
        <taxon>Caballeronia</taxon>
    </lineage>
</organism>
<evidence type="ECO:0000256" key="2">
    <source>
        <dbReference type="SAM" id="SignalP"/>
    </source>
</evidence>
<keyword evidence="2" id="KW-0732">Signal</keyword>
<reference evidence="3 4" key="1">
    <citation type="submission" date="2014-03" db="EMBL/GenBank/DDBJ databases">
        <title>Draft Genome Sequences of Four Burkholderia Strains.</title>
        <authorList>
            <person name="Liu X.Y."/>
            <person name="Li C.X."/>
            <person name="Xu J.H."/>
        </authorList>
    </citation>
    <scope>NUCLEOTIDE SEQUENCE [LARGE SCALE GENOMIC DNA]</scope>
    <source>
        <strain evidence="3 4">DSM 50014</strain>
    </source>
</reference>
<feature type="signal peptide" evidence="2">
    <location>
        <begin position="1"/>
        <end position="30"/>
    </location>
</feature>
<protein>
    <recommendedName>
        <fullName evidence="5">Peptide-binding protein</fullName>
    </recommendedName>
</protein>
<keyword evidence="4" id="KW-1185">Reference proteome</keyword>
<dbReference type="RefSeq" id="WP_035942351.1">
    <property type="nucleotide sequence ID" value="NZ_CADFFX010000003.1"/>
</dbReference>
<evidence type="ECO:0000256" key="1">
    <source>
        <dbReference type="SAM" id="MobiDB-lite"/>
    </source>
</evidence>
<feature type="region of interest" description="Disordered" evidence="1">
    <location>
        <begin position="78"/>
        <end position="128"/>
    </location>
</feature>
<comment type="caution">
    <text evidence="3">The sequence shown here is derived from an EMBL/GenBank/DDBJ whole genome shotgun (WGS) entry which is preliminary data.</text>
</comment>
<dbReference type="Proteomes" id="UP000027466">
    <property type="component" value="Unassembled WGS sequence"/>
</dbReference>